<name>A0ABP1F5R5_9FLAO</name>
<evidence type="ECO:0000313" key="3">
    <source>
        <dbReference type="EMBL" id="CAL2103637.1"/>
    </source>
</evidence>
<sequence length="228" mass="25638">MRKIAPYFLALSLVFASCSSNEGEVIENNKPGQKLLTSYTLKRDGSGAYSVDFDVNNNTEVATFKGKNNSNDILLSESSTPTKRSYSNEYAIENDQLQIGFIENNSGRKRRITVTDDNITFAKGTVTEFLNSYSITSNEDNTYQLDFKVNEDVQTEFIYNEDIETYEIHLSKGEAKQQSFSRHFESLNSGVLKINFVNHKEVVAKTEESSETGRKPRIVITDGGDFGD</sequence>
<accession>A0ABP1F5R5</accession>
<gene>
    <name evidence="3" type="ORF">T190423A01A_40230</name>
</gene>
<evidence type="ECO:0000313" key="4">
    <source>
        <dbReference type="Proteomes" id="UP001497527"/>
    </source>
</evidence>
<feature type="region of interest" description="Disordered" evidence="1">
    <location>
        <begin position="207"/>
        <end position="228"/>
    </location>
</feature>
<dbReference type="EMBL" id="CAXJIO010000013">
    <property type="protein sequence ID" value="CAL2103637.1"/>
    <property type="molecule type" value="Genomic_DNA"/>
</dbReference>
<dbReference type="Proteomes" id="UP001497527">
    <property type="component" value="Unassembled WGS sequence"/>
</dbReference>
<evidence type="ECO:0000256" key="2">
    <source>
        <dbReference type="SAM" id="SignalP"/>
    </source>
</evidence>
<protein>
    <recommendedName>
        <fullName evidence="5">Lipoprotein</fullName>
    </recommendedName>
</protein>
<dbReference type="RefSeq" id="WP_348717833.1">
    <property type="nucleotide sequence ID" value="NZ_CAXJIO010000013.1"/>
</dbReference>
<reference evidence="3 4" key="1">
    <citation type="submission" date="2024-05" db="EMBL/GenBank/DDBJ databases">
        <authorList>
            <person name="Duchaud E."/>
        </authorList>
    </citation>
    <scope>NUCLEOTIDE SEQUENCE [LARGE SCALE GENOMIC DNA]</scope>
    <source>
        <strain evidence="3">Ena-SAMPLE-TAB-13-05-2024-13:56:06:370-140308</strain>
    </source>
</reference>
<feature type="signal peptide" evidence="2">
    <location>
        <begin position="1"/>
        <end position="22"/>
    </location>
</feature>
<keyword evidence="2" id="KW-0732">Signal</keyword>
<evidence type="ECO:0000256" key="1">
    <source>
        <dbReference type="SAM" id="MobiDB-lite"/>
    </source>
</evidence>
<evidence type="ECO:0008006" key="5">
    <source>
        <dbReference type="Google" id="ProtNLM"/>
    </source>
</evidence>
<feature type="chain" id="PRO_5046255912" description="Lipoprotein" evidence="2">
    <location>
        <begin position="23"/>
        <end position="228"/>
    </location>
</feature>
<proteinExistence type="predicted"/>
<comment type="caution">
    <text evidence="3">The sequence shown here is derived from an EMBL/GenBank/DDBJ whole genome shotgun (WGS) entry which is preliminary data.</text>
</comment>
<keyword evidence="4" id="KW-1185">Reference proteome</keyword>
<dbReference type="PROSITE" id="PS51257">
    <property type="entry name" value="PROKAR_LIPOPROTEIN"/>
    <property type="match status" value="1"/>
</dbReference>
<organism evidence="3 4">
    <name type="scientific">Tenacibaculum polynesiense</name>
    <dbReference type="NCBI Taxonomy" id="3137857"/>
    <lineage>
        <taxon>Bacteria</taxon>
        <taxon>Pseudomonadati</taxon>
        <taxon>Bacteroidota</taxon>
        <taxon>Flavobacteriia</taxon>
        <taxon>Flavobacteriales</taxon>
        <taxon>Flavobacteriaceae</taxon>
        <taxon>Tenacibaculum</taxon>
    </lineage>
</organism>